<organism evidence="1 2">
    <name type="scientific">Romanomermis culicivorax</name>
    <name type="common">Nematode worm</name>
    <dbReference type="NCBI Taxonomy" id="13658"/>
    <lineage>
        <taxon>Eukaryota</taxon>
        <taxon>Metazoa</taxon>
        <taxon>Ecdysozoa</taxon>
        <taxon>Nematoda</taxon>
        <taxon>Enoplea</taxon>
        <taxon>Dorylaimia</taxon>
        <taxon>Mermithida</taxon>
        <taxon>Mermithoidea</taxon>
        <taxon>Mermithidae</taxon>
        <taxon>Romanomermis</taxon>
    </lineage>
</organism>
<name>A0A915JNE8_ROMCU</name>
<protein>
    <submittedName>
        <fullName evidence="2">Uncharacterized protein</fullName>
    </submittedName>
</protein>
<reference evidence="2" key="1">
    <citation type="submission" date="2022-11" db="UniProtKB">
        <authorList>
            <consortium name="WormBaseParasite"/>
        </authorList>
    </citation>
    <scope>IDENTIFICATION</scope>
</reference>
<dbReference type="Proteomes" id="UP000887565">
    <property type="component" value="Unplaced"/>
</dbReference>
<keyword evidence="1" id="KW-1185">Reference proteome</keyword>
<dbReference type="WBParaSite" id="nRc.2.0.1.t27769-RA">
    <property type="protein sequence ID" value="nRc.2.0.1.t27769-RA"/>
    <property type="gene ID" value="nRc.2.0.1.g27769"/>
</dbReference>
<evidence type="ECO:0000313" key="1">
    <source>
        <dbReference type="Proteomes" id="UP000887565"/>
    </source>
</evidence>
<dbReference type="AlphaFoldDB" id="A0A915JNE8"/>
<sequence>MVQLFSCAREMDKFERISSIGSPLLLFDMDSFGPISVVRLQDDSSGDWRQIQNLKAWKHWIVMCVGYPDGYFEERKF</sequence>
<accession>A0A915JNE8</accession>
<evidence type="ECO:0000313" key="2">
    <source>
        <dbReference type="WBParaSite" id="nRc.2.0.1.t27769-RA"/>
    </source>
</evidence>
<proteinExistence type="predicted"/>